<keyword evidence="2" id="KW-0472">Membrane</keyword>
<name>A0A419WIS7_9EURY</name>
<dbReference type="Proteomes" id="UP000283805">
    <property type="component" value="Unassembled WGS sequence"/>
</dbReference>
<keyword evidence="4" id="KW-1185">Reference proteome</keyword>
<dbReference type="AlphaFoldDB" id="A0A419WIS7"/>
<keyword evidence="2" id="KW-0812">Transmembrane</keyword>
<dbReference type="PROSITE" id="PS51257">
    <property type="entry name" value="PROKAR_LIPOPROTEIN"/>
    <property type="match status" value="1"/>
</dbReference>
<keyword evidence="2" id="KW-1133">Transmembrane helix</keyword>
<dbReference type="RefSeq" id="WP_120244651.1">
    <property type="nucleotide sequence ID" value="NZ_RAPO01000002.1"/>
</dbReference>
<feature type="transmembrane region" description="Helical" evidence="2">
    <location>
        <begin position="141"/>
        <end position="161"/>
    </location>
</feature>
<organism evidence="3 4">
    <name type="scientific">Halopiger aswanensis</name>
    <dbReference type="NCBI Taxonomy" id="148449"/>
    <lineage>
        <taxon>Archaea</taxon>
        <taxon>Methanobacteriati</taxon>
        <taxon>Methanobacteriota</taxon>
        <taxon>Stenosarchaea group</taxon>
        <taxon>Halobacteria</taxon>
        <taxon>Halobacteriales</taxon>
        <taxon>Natrialbaceae</taxon>
        <taxon>Halopiger</taxon>
    </lineage>
</organism>
<gene>
    <name evidence="3" type="ORF">ATJ93_2225</name>
</gene>
<evidence type="ECO:0000256" key="2">
    <source>
        <dbReference type="SAM" id="Phobius"/>
    </source>
</evidence>
<feature type="transmembrane region" description="Helical" evidence="2">
    <location>
        <begin position="20"/>
        <end position="39"/>
    </location>
</feature>
<dbReference type="OrthoDB" id="313482at2157"/>
<evidence type="ECO:0000313" key="3">
    <source>
        <dbReference type="EMBL" id="RKD95373.1"/>
    </source>
</evidence>
<proteinExistence type="predicted"/>
<accession>A0A419WIS7</accession>
<feature type="transmembrane region" description="Helical" evidence="2">
    <location>
        <begin position="51"/>
        <end position="69"/>
    </location>
</feature>
<sequence>MSSLERVQFRRRLRVWADALTYAFALTAIVGAGCFALGFATGGGAVRAKELLFVVGWLLLAYATVRLWPSSPAEVDSGSSSRFGPGSGPDTRSATASRSHGGAVGDRLPSTRFQTFVQSLPPVRWIQPPAPEHRLTPPGKVLVGSLLILLLSFLLETVFGIA</sequence>
<reference evidence="3 4" key="1">
    <citation type="submission" date="2018-09" db="EMBL/GenBank/DDBJ databases">
        <title>Genomic Encyclopedia of Archaeal and Bacterial Type Strains, Phase II (KMG-II): from individual species to whole genera.</title>
        <authorList>
            <person name="Goeker M."/>
        </authorList>
    </citation>
    <scope>NUCLEOTIDE SEQUENCE [LARGE SCALE GENOMIC DNA]</scope>
    <source>
        <strain evidence="3 4">DSM 13151</strain>
    </source>
</reference>
<feature type="region of interest" description="Disordered" evidence="1">
    <location>
        <begin position="71"/>
        <end position="108"/>
    </location>
</feature>
<dbReference type="EMBL" id="RAPO01000002">
    <property type="protein sequence ID" value="RKD95373.1"/>
    <property type="molecule type" value="Genomic_DNA"/>
</dbReference>
<evidence type="ECO:0000313" key="4">
    <source>
        <dbReference type="Proteomes" id="UP000283805"/>
    </source>
</evidence>
<evidence type="ECO:0000256" key="1">
    <source>
        <dbReference type="SAM" id="MobiDB-lite"/>
    </source>
</evidence>
<dbReference type="InterPro" id="IPR055977">
    <property type="entry name" value="DUF7555"/>
</dbReference>
<comment type="caution">
    <text evidence="3">The sequence shown here is derived from an EMBL/GenBank/DDBJ whole genome shotgun (WGS) entry which is preliminary data.</text>
</comment>
<protein>
    <submittedName>
        <fullName evidence="3">Uncharacterized protein</fullName>
    </submittedName>
</protein>
<dbReference type="Pfam" id="PF24432">
    <property type="entry name" value="DUF7555"/>
    <property type="match status" value="1"/>
</dbReference>